<comment type="subcellular location">
    <subcellularLocation>
        <location evidence="1 12">Nucleus</location>
    </subcellularLocation>
</comment>
<keyword evidence="7 12" id="KW-0904">Protein phosphatase</keyword>
<keyword evidence="16" id="KW-1185">Reference proteome</keyword>
<keyword evidence="4 12" id="KW-0863">Zinc-finger</keyword>
<evidence type="ECO:0000256" key="9">
    <source>
        <dbReference type="ARBA" id="ARBA00047761"/>
    </source>
</evidence>
<keyword evidence="3 12" id="KW-0479">Metal-binding</keyword>
<evidence type="ECO:0000256" key="13">
    <source>
        <dbReference type="SAM" id="MobiDB-lite"/>
    </source>
</evidence>
<proteinExistence type="inferred from homology"/>
<feature type="domain" description="RTR1-type" evidence="14">
    <location>
        <begin position="77"/>
        <end position="165"/>
    </location>
</feature>
<evidence type="ECO:0000256" key="11">
    <source>
        <dbReference type="PROSITE-ProRule" id="PRU00812"/>
    </source>
</evidence>
<dbReference type="GO" id="GO:0008270">
    <property type="term" value="F:zinc ion binding"/>
    <property type="evidence" value="ECO:0007669"/>
    <property type="project" value="UniProtKB-KW"/>
</dbReference>
<dbReference type="PROSITE" id="PS51479">
    <property type="entry name" value="ZF_RTR1"/>
    <property type="match status" value="1"/>
</dbReference>
<keyword evidence="6 12" id="KW-0862">Zinc</keyword>
<dbReference type="GO" id="GO:0008420">
    <property type="term" value="F:RNA polymerase II CTD heptapeptide repeat phosphatase activity"/>
    <property type="evidence" value="ECO:0007669"/>
    <property type="project" value="UniProtKB-UniRule"/>
</dbReference>
<evidence type="ECO:0000256" key="1">
    <source>
        <dbReference type="ARBA" id="ARBA00004123"/>
    </source>
</evidence>
<evidence type="ECO:0000256" key="12">
    <source>
        <dbReference type="RuleBase" id="RU367080"/>
    </source>
</evidence>
<protein>
    <recommendedName>
        <fullName evidence="12">RNA polymerase II subunit B1 CTD phosphatase RPAP2 homolog</fullName>
        <ecNumber evidence="12">3.1.3.16</ecNumber>
    </recommendedName>
</protein>
<accession>A0A9P4I7K6</accession>
<dbReference type="PANTHER" id="PTHR14732">
    <property type="entry name" value="RNA POLYMERASE II SUBUNIT B1 CTD PHOSPHATASE RPAP2-RELATED"/>
    <property type="match status" value="1"/>
</dbReference>
<comment type="similarity">
    <text evidence="2 11 12">Belongs to the RPAP2 family.</text>
</comment>
<evidence type="ECO:0000259" key="14">
    <source>
        <dbReference type="PROSITE" id="PS51479"/>
    </source>
</evidence>
<comment type="catalytic activity">
    <reaction evidence="10 12">
        <text>O-phospho-L-threonyl-[protein] + H2O = L-threonyl-[protein] + phosphate</text>
        <dbReference type="Rhea" id="RHEA:47004"/>
        <dbReference type="Rhea" id="RHEA-COMP:11060"/>
        <dbReference type="Rhea" id="RHEA-COMP:11605"/>
        <dbReference type="ChEBI" id="CHEBI:15377"/>
        <dbReference type="ChEBI" id="CHEBI:30013"/>
        <dbReference type="ChEBI" id="CHEBI:43474"/>
        <dbReference type="ChEBI" id="CHEBI:61977"/>
        <dbReference type="EC" id="3.1.3.16"/>
    </reaction>
</comment>
<evidence type="ECO:0000256" key="10">
    <source>
        <dbReference type="ARBA" id="ARBA00048336"/>
    </source>
</evidence>
<feature type="compositionally biased region" description="Basic and acidic residues" evidence="13">
    <location>
        <begin position="231"/>
        <end position="240"/>
    </location>
</feature>
<evidence type="ECO:0000256" key="6">
    <source>
        <dbReference type="ARBA" id="ARBA00022833"/>
    </source>
</evidence>
<organism evidence="15 16">
    <name type="scientific">Rhizodiscina lignyota</name>
    <dbReference type="NCBI Taxonomy" id="1504668"/>
    <lineage>
        <taxon>Eukaryota</taxon>
        <taxon>Fungi</taxon>
        <taxon>Dikarya</taxon>
        <taxon>Ascomycota</taxon>
        <taxon>Pezizomycotina</taxon>
        <taxon>Dothideomycetes</taxon>
        <taxon>Pleosporomycetidae</taxon>
        <taxon>Aulographales</taxon>
        <taxon>Rhizodiscinaceae</taxon>
        <taxon>Rhizodiscina</taxon>
    </lineage>
</organism>
<dbReference type="GO" id="GO:0043175">
    <property type="term" value="F:RNA polymerase core enzyme binding"/>
    <property type="evidence" value="ECO:0007669"/>
    <property type="project" value="UniProtKB-UniRule"/>
</dbReference>
<feature type="region of interest" description="Disordered" evidence="13">
    <location>
        <begin position="211"/>
        <end position="280"/>
    </location>
</feature>
<dbReference type="PANTHER" id="PTHR14732:SF0">
    <property type="entry name" value="RNA POLYMERASE II SUBUNIT B1 CTD PHOSPHATASE RPAP2-RELATED"/>
    <property type="match status" value="1"/>
</dbReference>
<evidence type="ECO:0000256" key="5">
    <source>
        <dbReference type="ARBA" id="ARBA00022801"/>
    </source>
</evidence>
<dbReference type="InterPro" id="IPR039693">
    <property type="entry name" value="Rtr1/RPAP2"/>
</dbReference>
<dbReference type="InterPro" id="IPR007308">
    <property type="entry name" value="Rtr1/RPAP2_dom"/>
</dbReference>
<keyword evidence="5 12" id="KW-0378">Hydrolase</keyword>
<evidence type="ECO:0000256" key="8">
    <source>
        <dbReference type="ARBA" id="ARBA00023242"/>
    </source>
</evidence>
<gene>
    <name evidence="15" type="ORF">NA57DRAFT_68745</name>
</gene>
<comment type="function">
    <text evidence="12">Putative RNA polymerase II subunit B1 C-terminal domain (CTD) phosphatase involved in RNA polymerase II transcription regulation.</text>
</comment>
<dbReference type="Proteomes" id="UP000799772">
    <property type="component" value="Unassembled WGS sequence"/>
</dbReference>
<comment type="caution">
    <text evidence="15">The sequence shown here is derived from an EMBL/GenBank/DDBJ whole genome shotgun (WGS) entry which is preliminary data.</text>
</comment>
<feature type="region of interest" description="Disordered" evidence="13">
    <location>
        <begin position="1"/>
        <end position="26"/>
    </location>
</feature>
<feature type="compositionally biased region" description="Polar residues" evidence="13">
    <location>
        <begin position="216"/>
        <end position="230"/>
    </location>
</feature>
<feature type="compositionally biased region" description="Acidic residues" evidence="13">
    <location>
        <begin position="269"/>
        <end position="280"/>
    </location>
</feature>
<evidence type="ECO:0000313" key="16">
    <source>
        <dbReference type="Proteomes" id="UP000799772"/>
    </source>
</evidence>
<dbReference type="EMBL" id="ML978135">
    <property type="protein sequence ID" value="KAF2094185.1"/>
    <property type="molecule type" value="Genomic_DNA"/>
</dbReference>
<evidence type="ECO:0000256" key="3">
    <source>
        <dbReference type="ARBA" id="ARBA00022723"/>
    </source>
</evidence>
<dbReference type="OrthoDB" id="2590500at2759"/>
<dbReference type="GO" id="GO:0005737">
    <property type="term" value="C:cytoplasm"/>
    <property type="evidence" value="ECO:0007669"/>
    <property type="project" value="TreeGrafter"/>
</dbReference>
<evidence type="ECO:0000256" key="7">
    <source>
        <dbReference type="ARBA" id="ARBA00022912"/>
    </source>
</evidence>
<evidence type="ECO:0000256" key="4">
    <source>
        <dbReference type="ARBA" id="ARBA00022771"/>
    </source>
</evidence>
<dbReference type="GO" id="GO:0005634">
    <property type="term" value="C:nucleus"/>
    <property type="evidence" value="ECO:0007669"/>
    <property type="project" value="UniProtKB-SubCell"/>
</dbReference>
<dbReference type="EC" id="3.1.3.16" evidence="12"/>
<evidence type="ECO:0000256" key="2">
    <source>
        <dbReference type="ARBA" id="ARBA00005676"/>
    </source>
</evidence>
<sequence length="280" mass="31371">MGPKSILKTTKQPSDEEAQTKEERNREIAVHHASLIQQQKDVENQIFESLLRLIDLPSNADSDPAHPSSDDVATLKNDLNLFQQSDFDALVEERHANGTCGYALCPRPHQKESSTGKFRIIKKHSASEMKIVPRESLENWCSDACGSRAMYLKVQLSDEPAWLRSTGPVDLTLFNEDEGTAKMQSLPLRLKPDHADEMSSKLQQGMTELRLERGDTQTSSRPGNVLSSTIFEKDKIRPPIEPEANASNAHDLVEGFRPKSKLRNTQNADSDEEGDHDWGI</sequence>
<dbReference type="Gene3D" id="1.25.40.820">
    <property type="match status" value="1"/>
</dbReference>
<dbReference type="Pfam" id="PF04181">
    <property type="entry name" value="RPAP2_Rtr1"/>
    <property type="match status" value="1"/>
</dbReference>
<dbReference type="InterPro" id="IPR038534">
    <property type="entry name" value="Rtr1/RPAP2_sf"/>
</dbReference>
<reference evidence="15" key="1">
    <citation type="journal article" date="2020" name="Stud. Mycol.">
        <title>101 Dothideomycetes genomes: a test case for predicting lifestyles and emergence of pathogens.</title>
        <authorList>
            <person name="Haridas S."/>
            <person name="Albert R."/>
            <person name="Binder M."/>
            <person name="Bloem J."/>
            <person name="Labutti K."/>
            <person name="Salamov A."/>
            <person name="Andreopoulos B."/>
            <person name="Baker S."/>
            <person name="Barry K."/>
            <person name="Bills G."/>
            <person name="Bluhm B."/>
            <person name="Cannon C."/>
            <person name="Castanera R."/>
            <person name="Culley D."/>
            <person name="Daum C."/>
            <person name="Ezra D."/>
            <person name="Gonzalez J."/>
            <person name="Henrissat B."/>
            <person name="Kuo A."/>
            <person name="Liang C."/>
            <person name="Lipzen A."/>
            <person name="Lutzoni F."/>
            <person name="Magnuson J."/>
            <person name="Mondo S."/>
            <person name="Nolan M."/>
            <person name="Ohm R."/>
            <person name="Pangilinan J."/>
            <person name="Park H.-J."/>
            <person name="Ramirez L."/>
            <person name="Alfaro M."/>
            <person name="Sun H."/>
            <person name="Tritt A."/>
            <person name="Yoshinaga Y."/>
            <person name="Zwiers L.-H."/>
            <person name="Turgeon B."/>
            <person name="Goodwin S."/>
            <person name="Spatafora J."/>
            <person name="Crous P."/>
            <person name="Grigoriev I."/>
        </authorList>
    </citation>
    <scope>NUCLEOTIDE SEQUENCE</scope>
    <source>
        <strain evidence="15">CBS 133067</strain>
    </source>
</reference>
<evidence type="ECO:0000313" key="15">
    <source>
        <dbReference type="EMBL" id="KAF2094185.1"/>
    </source>
</evidence>
<dbReference type="AlphaFoldDB" id="A0A9P4I7K6"/>
<name>A0A9P4I7K6_9PEZI</name>
<keyword evidence="8 12" id="KW-0539">Nucleus</keyword>
<comment type="catalytic activity">
    <reaction evidence="9 12">
        <text>O-phospho-L-seryl-[protein] + H2O = L-seryl-[protein] + phosphate</text>
        <dbReference type="Rhea" id="RHEA:20629"/>
        <dbReference type="Rhea" id="RHEA-COMP:9863"/>
        <dbReference type="Rhea" id="RHEA-COMP:11604"/>
        <dbReference type="ChEBI" id="CHEBI:15377"/>
        <dbReference type="ChEBI" id="CHEBI:29999"/>
        <dbReference type="ChEBI" id="CHEBI:43474"/>
        <dbReference type="ChEBI" id="CHEBI:83421"/>
        <dbReference type="EC" id="3.1.3.16"/>
    </reaction>
</comment>